<dbReference type="AlphaFoldDB" id="A0A432MHW5"/>
<dbReference type="PANTHER" id="PTHR11241:SF0">
    <property type="entry name" value="DEOXYURIDINE 5'-TRIPHOSPHATE NUCLEOTIDOHYDROLASE"/>
    <property type="match status" value="1"/>
</dbReference>
<dbReference type="GO" id="GO:0006226">
    <property type="term" value="P:dUMP biosynthetic process"/>
    <property type="evidence" value="ECO:0007669"/>
    <property type="project" value="InterPro"/>
</dbReference>
<dbReference type="InterPro" id="IPR036157">
    <property type="entry name" value="dUTPase-like_sf"/>
</dbReference>
<evidence type="ECO:0000256" key="5">
    <source>
        <dbReference type="ARBA" id="ARBA00047686"/>
    </source>
</evidence>
<dbReference type="InterPro" id="IPR033704">
    <property type="entry name" value="dUTPase_trimeric"/>
</dbReference>
<evidence type="ECO:0000256" key="4">
    <source>
        <dbReference type="ARBA" id="ARBA00023080"/>
    </source>
</evidence>
<dbReference type="GO" id="GO:0000287">
    <property type="term" value="F:magnesium ion binding"/>
    <property type="evidence" value="ECO:0007669"/>
    <property type="project" value="InterPro"/>
</dbReference>
<comment type="caution">
    <text evidence="7">The sequence shown here is derived from an EMBL/GenBank/DDBJ whole genome shotgun (WGS) entry which is preliminary data.</text>
</comment>
<dbReference type="GO" id="GO:0046081">
    <property type="term" value="P:dUTP catabolic process"/>
    <property type="evidence" value="ECO:0007669"/>
    <property type="project" value="InterPro"/>
</dbReference>
<feature type="domain" description="dUTPase-like" evidence="6">
    <location>
        <begin position="11"/>
        <end position="99"/>
    </location>
</feature>
<evidence type="ECO:0000256" key="1">
    <source>
        <dbReference type="ARBA" id="ARBA00006581"/>
    </source>
</evidence>
<accession>A0A432MHW5</accession>
<organism evidence="7 8">
    <name type="scientific">Tautonia sociabilis</name>
    <dbReference type="NCBI Taxonomy" id="2080755"/>
    <lineage>
        <taxon>Bacteria</taxon>
        <taxon>Pseudomonadati</taxon>
        <taxon>Planctomycetota</taxon>
        <taxon>Planctomycetia</taxon>
        <taxon>Isosphaerales</taxon>
        <taxon>Isosphaeraceae</taxon>
        <taxon>Tautonia</taxon>
    </lineage>
</organism>
<dbReference type="GO" id="GO:0004170">
    <property type="term" value="F:dUTP diphosphatase activity"/>
    <property type="evidence" value="ECO:0007669"/>
    <property type="project" value="UniProtKB-EC"/>
</dbReference>
<evidence type="ECO:0000313" key="8">
    <source>
        <dbReference type="Proteomes" id="UP000280296"/>
    </source>
</evidence>
<name>A0A432MHW5_9BACT</name>
<protein>
    <recommendedName>
        <fullName evidence="2">dUTP diphosphatase</fullName>
        <ecNumber evidence="2">3.6.1.23</ecNumber>
    </recommendedName>
</protein>
<dbReference type="SUPFAM" id="SSF51283">
    <property type="entry name" value="dUTPase-like"/>
    <property type="match status" value="1"/>
</dbReference>
<dbReference type="PANTHER" id="PTHR11241">
    <property type="entry name" value="DEOXYURIDINE 5'-TRIPHOSPHATE NUCLEOTIDOHYDROLASE"/>
    <property type="match status" value="1"/>
</dbReference>
<feature type="domain" description="dUTPase-like" evidence="6">
    <location>
        <begin position="121"/>
        <end position="164"/>
    </location>
</feature>
<proteinExistence type="inferred from homology"/>
<reference evidence="7 8" key="2">
    <citation type="submission" date="2019-01" db="EMBL/GenBank/DDBJ databases">
        <title>Tautonia sociabilis, a novel thermotolerant planctomycete of Isosphaeraceae family, isolated from a 4000 m deep subterranean habitat.</title>
        <authorList>
            <person name="Kovaleva O.L."/>
            <person name="Elcheninov A.G."/>
            <person name="Van Heerden E."/>
            <person name="Toshchakov S.V."/>
            <person name="Novikov A."/>
            <person name="Bonch-Osmolovskaya E.A."/>
            <person name="Kublanov I.V."/>
        </authorList>
    </citation>
    <scope>NUCLEOTIDE SEQUENCE [LARGE SCALE GENOMIC DNA]</scope>
    <source>
        <strain evidence="7 8">GM2012</strain>
    </source>
</reference>
<dbReference type="CDD" id="cd07557">
    <property type="entry name" value="trimeric_dUTPase"/>
    <property type="match status" value="1"/>
</dbReference>
<dbReference type="Gene3D" id="2.70.40.10">
    <property type="match status" value="1"/>
</dbReference>
<reference evidence="7 8" key="1">
    <citation type="submission" date="2018-12" db="EMBL/GenBank/DDBJ databases">
        <authorList>
            <person name="Toschakov S.V."/>
        </authorList>
    </citation>
    <scope>NUCLEOTIDE SEQUENCE [LARGE SCALE GENOMIC DNA]</scope>
    <source>
        <strain evidence="7 8">GM2012</strain>
    </source>
</reference>
<gene>
    <name evidence="7" type="ORF">TsocGM_14840</name>
</gene>
<dbReference type="EMBL" id="RYZH01000028">
    <property type="protein sequence ID" value="RUL86919.1"/>
    <property type="molecule type" value="Genomic_DNA"/>
</dbReference>
<evidence type="ECO:0000256" key="2">
    <source>
        <dbReference type="ARBA" id="ARBA00012379"/>
    </source>
</evidence>
<keyword evidence="4" id="KW-0546">Nucleotide metabolism</keyword>
<evidence type="ECO:0000259" key="6">
    <source>
        <dbReference type="Pfam" id="PF00692"/>
    </source>
</evidence>
<comment type="catalytic activity">
    <reaction evidence="5">
        <text>dUTP + H2O = dUMP + diphosphate + H(+)</text>
        <dbReference type="Rhea" id="RHEA:10248"/>
        <dbReference type="ChEBI" id="CHEBI:15377"/>
        <dbReference type="ChEBI" id="CHEBI:15378"/>
        <dbReference type="ChEBI" id="CHEBI:33019"/>
        <dbReference type="ChEBI" id="CHEBI:61555"/>
        <dbReference type="ChEBI" id="CHEBI:246422"/>
        <dbReference type="EC" id="3.6.1.23"/>
    </reaction>
</comment>
<dbReference type="InterPro" id="IPR029054">
    <property type="entry name" value="dUTPase-like"/>
</dbReference>
<keyword evidence="8" id="KW-1185">Reference proteome</keyword>
<evidence type="ECO:0000313" key="7">
    <source>
        <dbReference type="EMBL" id="RUL86919.1"/>
    </source>
</evidence>
<dbReference type="OrthoDB" id="9809956at2"/>
<dbReference type="InterPro" id="IPR008181">
    <property type="entry name" value="dUTPase"/>
</dbReference>
<sequence length="167" mass="17925">MQLRVRRLHDRAILPSRHTPRDAGLDLFALDDLVVRPGEILKVRTGIAIQPASPPSGSEAIVSLVWDKSGRAASGLKTMGGVIDEPYTGELLVVVTNLNLGPVLRALASGPQEGVERAMEEASVRIPYGKAVAQLLIQSVRLAEPVEVAELDQTDRGDRGFGSSDRL</sequence>
<dbReference type="EC" id="3.6.1.23" evidence="2"/>
<dbReference type="RefSeq" id="WP_126726254.1">
    <property type="nucleotide sequence ID" value="NZ_RYZH01000028.1"/>
</dbReference>
<dbReference type="Proteomes" id="UP000280296">
    <property type="component" value="Unassembled WGS sequence"/>
</dbReference>
<dbReference type="Pfam" id="PF00692">
    <property type="entry name" value="dUTPase"/>
    <property type="match status" value="2"/>
</dbReference>
<keyword evidence="3" id="KW-0378">Hydrolase</keyword>
<comment type="similarity">
    <text evidence="1">Belongs to the dUTPase family.</text>
</comment>
<evidence type="ECO:0000256" key="3">
    <source>
        <dbReference type="ARBA" id="ARBA00022801"/>
    </source>
</evidence>